<evidence type="ECO:0000256" key="4">
    <source>
        <dbReference type="ARBA" id="ARBA00023136"/>
    </source>
</evidence>
<keyword evidence="2 5" id="KW-0812">Transmembrane</keyword>
<evidence type="ECO:0000256" key="3">
    <source>
        <dbReference type="ARBA" id="ARBA00022989"/>
    </source>
</evidence>
<dbReference type="InterPro" id="IPR051423">
    <property type="entry name" value="CD225/Dispanin"/>
</dbReference>
<protein>
    <submittedName>
        <fullName evidence="6">CD225/dispanin family protein</fullName>
    </submittedName>
</protein>
<feature type="transmembrane region" description="Helical" evidence="5">
    <location>
        <begin position="61"/>
        <end position="86"/>
    </location>
</feature>
<dbReference type="InterPro" id="IPR007593">
    <property type="entry name" value="CD225/Dispanin_fam"/>
</dbReference>
<proteinExistence type="predicted"/>
<dbReference type="RefSeq" id="WP_182667750.1">
    <property type="nucleotide sequence ID" value="NZ_JACHTE010000001.1"/>
</dbReference>
<keyword evidence="7" id="KW-1185">Reference proteome</keyword>
<evidence type="ECO:0000313" key="6">
    <source>
        <dbReference type="EMBL" id="MBB1086956.1"/>
    </source>
</evidence>
<name>A0A7W3YDA2_9GAMM</name>
<sequence length="94" mass="9515">MSTPPPVNAHVPNHLVWAILSTILCCLPAGIVSIVYAAQVNGKLAAGDIAGAQDASNKAKTWAWVAFGVGIAGVLIYVGLVGMGMMSGAMTGSY</sequence>
<dbReference type="EMBL" id="JACHTE010000001">
    <property type="protein sequence ID" value="MBB1086956.1"/>
    <property type="molecule type" value="Genomic_DNA"/>
</dbReference>
<accession>A0A7W3YDA2</accession>
<dbReference type="Pfam" id="PF04505">
    <property type="entry name" value="CD225"/>
    <property type="match status" value="1"/>
</dbReference>
<evidence type="ECO:0000256" key="2">
    <source>
        <dbReference type="ARBA" id="ARBA00022692"/>
    </source>
</evidence>
<evidence type="ECO:0000256" key="1">
    <source>
        <dbReference type="ARBA" id="ARBA00004370"/>
    </source>
</evidence>
<dbReference type="AlphaFoldDB" id="A0A7W3YDA2"/>
<gene>
    <name evidence="6" type="ORF">H4F99_00475</name>
</gene>
<feature type="transmembrane region" description="Helical" evidence="5">
    <location>
        <begin position="15"/>
        <end position="40"/>
    </location>
</feature>
<dbReference type="Proteomes" id="UP000552587">
    <property type="component" value="Unassembled WGS sequence"/>
</dbReference>
<keyword evidence="3 5" id="KW-1133">Transmembrane helix</keyword>
<dbReference type="GO" id="GO:0016020">
    <property type="term" value="C:membrane"/>
    <property type="evidence" value="ECO:0007669"/>
    <property type="project" value="UniProtKB-SubCell"/>
</dbReference>
<reference evidence="6 7" key="1">
    <citation type="submission" date="2020-07" db="EMBL/GenBank/DDBJ databases">
        <authorList>
            <person name="Xu S."/>
            <person name="Li A."/>
        </authorList>
    </citation>
    <scope>NUCLEOTIDE SEQUENCE [LARGE SCALE GENOMIC DNA]</scope>
    <source>
        <strain evidence="6 7">SG-8</strain>
    </source>
</reference>
<organism evidence="6 7">
    <name type="scientific">Marilutibacter penaei</name>
    <dbReference type="NCBI Taxonomy" id="2759900"/>
    <lineage>
        <taxon>Bacteria</taxon>
        <taxon>Pseudomonadati</taxon>
        <taxon>Pseudomonadota</taxon>
        <taxon>Gammaproteobacteria</taxon>
        <taxon>Lysobacterales</taxon>
        <taxon>Lysobacteraceae</taxon>
        <taxon>Marilutibacter</taxon>
    </lineage>
</organism>
<evidence type="ECO:0000256" key="5">
    <source>
        <dbReference type="SAM" id="Phobius"/>
    </source>
</evidence>
<keyword evidence="4 5" id="KW-0472">Membrane</keyword>
<dbReference type="PANTHER" id="PTHR14948:SF25">
    <property type="entry name" value="DUF4190 DOMAIN-CONTAINING PROTEIN"/>
    <property type="match status" value="1"/>
</dbReference>
<comment type="caution">
    <text evidence="6">The sequence shown here is derived from an EMBL/GenBank/DDBJ whole genome shotgun (WGS) entry which is preliminary data.</text>
</comment>
<comment type="subcellular location">
    <subcellularLocation>
        <location evidence="1">Membrane</location>
    </subcellularLocation>
</comment>
<evidence type="ECO:0000313" key="7">
    <source>
        <dbReference type="Proteomes" id="UP000552587"/>
    </source>
</evidence>
<dbReference type="PANTHER" id="PTHR14948">
    <property type="entry name" value="NG5"/>
    <property type="match status" value="1"/>
</dbReference>